<evidence type="ECO:0000313" key="2">
    <source>
        <dbReference type="Proteomes" id="UP000694050"/>
    </source>
</evidence>
<dbReference type="AlphaFoldDB" id="A0A8J5U6C1"/>
<gene>
    <name evidence="1" type="ORF">Forpe1208_v009800</name>
</gene>
<dbReference type="EMBL" id="JAELUQ010000007">
    <property type="protein sequence ID" value="KAG7410437.1"/>
    <property type="molecule type" value="Genomic_DNA"/>
</dbReference>
<dbReference type="Proteomes" id="UP000694050">
    <property type="component" value="Unassembled WGS sequence"/>
</dbReference>
<protein>
    <submittedName>
        <fullName evidence="1">Uncharacterized protein</fullName>
    </submittedName>
</protein>
<proteinExistence type="predicted"/>
<sequence>MSEHAALDPATLKEFIASSFAEDEEAERARFAHIKLPLYRDPETPWIKAVAQAVSGAFEGLERKVMFVTTNYELQMEPVDLSSMELPVDADKITFQGLLEYLRYSFSCVSTERWRNWKKGTWDQGILPRDAIIILHMDPSLQADCALALAGIIHDQFHYPSQLVQLQRPGSNIPFLDLSYGSDWPSVTEVSESADDDGIVGDICQVVGSDLTASHLIISFEETDMIHDKLSEALAEVKERDAFVVRAVLEEIDVFSNLVRPPRADAAVLLRIPGDMPLLPPVFRGYDNVHVILSDRLHGREGWHHKSRHVVDFFRYASNQERWAQLWWLQQPAERRWLYSTRLPVADVLDQGFRHHRRIEDDQIGAFIAGVYDVKDWGIDRAKTIECFLGNGARVREMKRRLEAQRILSNNEFSLPDLEAKVFRSILPIVQYDYRLALFVAADCDPTVRLLKLQLAALLILRIEETVIIESDTLWPMLNEQEELYHKLLEYCMGSVRCMANQGSLWLALGLWRTHILLESSREQHERIPHLENLAQTFSGLLTCENVQAMRAGKLAQTMGIVLQEQNVPVSGVTIRDEMEITLDKDQQFMMQSHLFRAYMHQLTAASIHEGRNLEVQFATMAEVKVIPGLCRLTAFTPREALRESEGGNCMFGINHGLQMIKGSLWARDWVWIPQVVVAEWLAETADSDLSKLLSVNCMEVDLTVDEYV</sequence>
<name>A0A8J5U6C1_FUSOX</name>
<organism evidence="1 2">
    <name type="scientific">Fusarium oxysporum f. sp. rapae</name>
    <dbReference type="NCBI Taxonomy" id="485398"/>
    <lineage>
        <taxon>Eukaryota</taxon>
        <taxon>Fungi</taxon>
        <taxon>Dikarya</taxon>
        <taxon>Ascomycota</taxon>
        <taxon>Pezizomycotina</taxon>
        <taxon>Sordariomycetes</taxon>
        <taxon>Hypocreomycetidae</taxon>
        <taxon>Hypocreales</taxon>
        <taxon>Nectriaceae</taxon>
        <taxon>Fusarium</taxon>
        <taxon>Fusarium oxysporum species complex</taxon>
    </lineage>
</organism>
<accession>A0A8J5U6C1</accession>
<evidence type="ECO:0000313" key="1">
    <source>
        <dbReference type="EMBL" id="KAG7410437.1"/>
    </source>
</evidence>
<comment type="caution">
    <text evidence="1">The sequence shown here is derived from an EMBL/GenBank/DDBJ whole genome shotgun (WGS) entry which is preliminary data.</text>
</comment>
<reference evidence="1" key="1">
    <citation type="submission" date="2021-04" db="EMBL/GenBank/DDBJ databases">
        <title>First draft genome resource for Brassicaceae pathogens Fusarium oxysporum f. sp. raphani and Fusarium oxysporum f. sp. rapae.</title>
        <authorList>
            <person name="Asai S."/>
        </authorList>
    </citation>
    <scope>NUCLEOTIDE SEQUENCE</scope>
    <source>
        <strain evidence="1">Tf1208</strain>
    </source>
</reference>